<protein>
    <submittedName>
        <fullName evidence="2">Uncharacterized protein</fullName>
    </submittedName>
</protein>
<dbReference type="EMBL" id="WSZM01000224">
    <property type="protein sequence ID" value="KAF4037964.1"/>
    <property type="molecule type" value="Genomic_DNA"/>
</dbReference>
<dbReference type="EMBL" id="JAACNO010001790">
    <property type="protein sequence ID" value="KAF4137529.1"/>
    <property type="molecule type" value="Genomic_DNA"/>
</dbReference>
<comment type="caution">
    <text evidence="2">The sequence shown here is derived from an EMBL/GenBank/DDBJ whole genome shotgun (WGS) entry which is preliminary data.</text>
</comment>
<organism evidence="2 4">
    <name type="scientific">Phytophthora infestans</name>
    <name type="common">Potato late blight agent</name>
    <name type="synonym">Botrytis infestans</name>
    <dbReference type="NCBI Taxonomy" id="4787"/>
    <lineage>
        <taxon>Eukaryota</taxon>
        <taxon>Sar</taxon>
        <taxon>Stramenopiles</taxon>
        <taxon>Oomycota</taxon>
        <taxon>Peronosporomycetes</taxon>
        <taxon>Peronosporales</taxon>
        <taxon>Peronosporaceae</taxon>
        <taxon>Phytophthora</taxon>
    </lineage>
</organism>
<keyword evidence="4" id="KW-1185">Reference proteome</keyword>
<sequence length="113" mass="11211">MSTGLAPVAPDSVVPASVGRLPGVTNVCLASKRETVAFRAAVRAAARAARATAASGGRDIPAPDFGGGRDPANDAGGVAASSGGSSRLRARLDDMVRTAALPQEGDRVGDELV</sequence>
<proteinExistence type="predicted"/>
<evidence type="ECO:0000313" key="2">
    <source>
        <dbReference type="EMBL" id="KAF4037964.1"/>
    </source>
</evidence>
<reference evidence="2" key="1">
    <citation type="submission" date="2020-04" db="EMBL/GenBank/DDBJ databases">
        <title>Hybrid Assembly of Korean Phytophthora infestans isolates.</title>
        <authorList>
            <person name="Prokchorchik M."/>
            <person name="Lee Y."/>
            <person name="Seo J."/>
            <person name="Cho J.-H."/>
            <person name="Park Y.-E."/>
            <person name="Jang D.-C."/>
            <person name="Im J.-S."/>
            <person name="Choi J.-G."/>
            <person name="Park H.-J."/>
            <person name="Lee G.-B."/>
            <person name="Lee Y.-G."/>
            <person name="Hong S.-Y."/>
            <person name="Cho K."/>
            <person name="Sohn K.H."/>
        </authorList>
    </citation>
    <scope>NUCLEOTIDE SEQUENCE</scope>
    <source>
        <strain evidence="2">KR_1_A1</strain>
        <strain evidence="3">KR_2_A2</strain>
    </source>
</reference>
<feature type="compositionally biased region" description="Low complexity" evidence="1">
    <location>
        <begin position="75"/>
        <end position="87"/>
    </location>
</feature>
<evidence type="ECO:0000256" key="1">
    <source>
        <dbReference type="SAM" id="MobiDB-lite"/>
    </source>
</evidence>
<accession>A0A833T6Z4</accession>
<dbReference type="Proteomes" id="UP000602510">
    <property type="component" value="Unassembled WGS sequence"/>
</dbReference>
<evidence type="ECO:0000313" key="3">
    <source>
        <dbReference type="EMBL" id="KAF4137529.1"/>
    </source>
</evidence>
<feature type="region of interest" description="Disordered" evidence="1">
    <location>
        <begin position="51"/>
        <end position="91"/>
    </location>
</feature>
<name>A0A833T6Z4_PHYIN</name>
<dbReference type="Proteomes" id="UP000704712">
    <property type="component" value="Unassembled WGS sequence"/>
</dbReference>
<gene>
    <name evidence="2" type="ORF">GN244_ATG09923</name>
    <name evidence="3" type="ORF">GN958_ATG13276</name>
</gene>
<evidence type="ECO:0000313" key="4">
    <source>
        <dbReference type="Proteomes" id="UP000602510"/>
    </source>
</evidence>
<dbReference type="AlphaFoldDB" id="A0A833T6Z4"/>